<dbReference type="InterPro" id="IPR003784">
    <property type="entry name" value="BioY"/>
</dbReference>
<keyword evidence="2" id="KW-0813">Transport</keyword>
<feature type="region of interest" description="Disordered" evidence="3">
    <location>
        <begin position="1"/>
        <end position="22"/>
    </location>
</feature>
<dbReference type="Proteomes" id="UP001304340">
    <property type="component" value="Chromosome"/>
</dbReference>
<feature type="transmembrane region" description="Helical" evidence="4">
    <location>
        <begin position="111"/>
        <end position="131"/>
    </location>
</feature>
<feature type="transmembrane region" description="Helical" evidence="4">
    <location>
        <begin position="186"/>
        <end position="204"/>
    </location>
</feature>
<dbReference type="RefSeq" id="WP_319154873.1">
    <property type="nucleotide sequence ID" value="NZ_CP138359.1"/>
</dbReference>
<proteinExistence type="inferred from homology"/>
<gene>
    <name evidence="5" type="ORF">SANBI_002145</name>
</gene>
<evidence type="ECO:0000313" key="6">
    <source>
        <dbReference type="Proteomes" id="UP001304340"/>
    </source>
</evidence>
<evidence type="ECO:0000256" key="2">
    <source>
        <dbReference type="PIRNR" id="PIRNR016661"/>
    </source>
</evidence>
<keyword evidence="4" id="KW-1133">Transmembrane helix</keyword>
<keyword evidence="4" id="KW-0812">Transmembrane</keyword>
<dbReference type="PANTHER" id="PTHR34295">
    <property type="entry name" value="BIOTIN TRANSPORTER BIOY"/>
    <property type="match status" value="1"/>
</dbReference>
<feature type="transmembrane region" description="Helical" evidence="4">
    <location>
        <begin position="83"/>
        <end position="105"/>
    </location>
</feature>
<dbReference type="AlphaFoldDB" id="A0AAF0Z5V4"/>
<dbReference type="GO" id="GO:0005886">
    <property type="term" value="C:plasma membrane"/>
    <property type="evidence" value="ECO:0007669"/>
    <property type="project" value="UniProtKB-SubCell"/>
</dbReference>
<accession>A0AAF0Z5V4</accession>
<evidence type="ECO:0000256" key="4">
    <source>
        <dbReference type="SAM" id="Phobius"/>
    </source>
</evidence>
<name>A0AAF0Z5V4_9MICO</name>
<feature type="transmembrane region" description="Helical" evidence="4">
    <location>
        <begin position="31"/>
        <end position="53"/>
    </location>
</feature>
<dbReference type="Pfam" id="PF02632">
    <property type="entry name" value="BioY"/>
    <property type="match status" value="1"/>
</dbReference>
<sequence length="215" mass="21788">MSDEQTHPAGPAQPVTGPRRDVVRSSTATDVALVATFAALIAVCAILPAVSVAVVPVPITLQTFAVLLCGAVLGPWRGFLAVALYFLVGVAGVPVFSMGTSGLVIFTGVSAGYAVSFPLAAVVVGLLVALIPVRAGQALRSGLVMLACAVATAFVVYPLGIAGMMWRADLTFGAAFTANAAFVPADLVKCVAVGIVATAVLRAFPTLVVRRAPRA</sequence>
<reference evidence="6" key="1">
    <citation type="submission" date="2023-11" db="EMBL/GenBank/DDBJ databases">
        <authorList>
            <person name="Helweg L.P."/>
            <person name="Kiel A."/>
            <person name="Hitz F."/>
            <person name="Ruckert-Reed C."/>
            <person name="Busche T."/>
            <person name="Kaltschmidt B."/>
            <person name="Kaltschmidt C."/>
        </authorList>
    </citation>
    <scope>NUCLEOTIDE SEQUENCE [LARGE SCALE GENOMIC DNA]</scope>
    <source>
        <strain evidence="6">4.1</strain>
    </source>
</reference>
<comment type="subcellular location">
    <subcellularLocation>
        <location evidence="2">Cell membrane</location>
        <topology evidence="2">Multi-pass membrane protein</topology>
    </subcellularLocation>
</comment>
<dbReference type="EMBL" id="CP138359">
    <property type="protein sequence ID" value="WPF80901.1"/>
    <property type="molecule type" value="Genomic_DNA"/>
</dbReference>
<dbReference type="Gene3D" id="1.10.1760.20">
    <property type="match status" value="1"/>
</dbReference>
<feature type="transmembrane region" description="Helical" evidence="4">
    <location>
        <begin position="143"/>
        <end position="166"/>
    </location>
</feature>
<evidence type="ECO:0000313" key="5">
    <source>
        <dbReference type="EMBL" id="WPF80901.1"/>
    </source>
</evidence>
<keyword evidence="2 4" id="KW-0472">Membrane</keyword>
<evidence type="ECO:0000256" key="1">
    <source>
        <dbReference type="ARBA" id="ARBA00010692"/>
    </source>
</evidence>
<evidence type="ECO:0000256" key="3">
    <source>
        <dbReference type="SAM" id="MobiDB-lite"/>
    </source>
</evidence>
<dbReference type="KEGG" id="sbil:SANBI_002145"/>
<organism evidence="5 6">
    <name type="scientific">Sanguibacter biliveldensis</name>
    <dbReference type="NCBI Taxonomy" id="3030830"/>
    <lineage>
        <taxon>Bacteria</taxon>
        <taxon>Bacillati</taxon>
        <taxon>Actinomycetota</taxon>
        <taxon>Actinomycetes</taxon>
        <taxon>Micrococcales</taxon>
        <taxon>Sanguibacteraceae</taxon>
        <taxon>Sanguibacter</taxon>
    </lineage>
</organism>
<dbReference type="PIRSF" id="PIRSF016661">
    <property type="entry name" value="BioY"/>
    <property type="match status" value="1"/>
</dbReference>
<protein>
    <recommendedName>
        <fullName evidence="2">Biotin transporter</fullName>
    </recommendedName>
</protein>
<keyword evidence="6" id="KW-1185">Reference proteome</keyword>
<feature type="transmembrane region" description="Helical" evidence="4">
    <location>
        <begin position="59"/>
        <end position="76"/>
    </location>
</feature>
<keyword evidence="2" id="KW-1003">Cell membrane</keyword>
<comment type="similarity">
    <text evidence="1 2">Belongs to the BioY family.</text>
</comment>
<dbReference type="GO" id="GO:0015225">
    <property type="term" value="F:biotin transmembrane transporter activity"/>
    <property type="evidence" value="ECO:0007669"/>
    <property type="project" value="UniProtKB-UniRule"/>
</dbReference>
<dbReference type="PANTHER" id="PTHR34295:SF1">
    <property type="entry name" value="BIOTIN TRANSPORTER BIOY"/>
    <property type="match status" value="1"/>
</dbReference>